<evidence type="ECO:0000313" key="4">
    <source>
        <dbReference type="Proteomes" id="UP000325780"/>
    </source>
</evidence>
<dbReference type="InterPro" id="IPR029044">
    <property type="entry name" value="Nucleotide-diphossugar_trans"/>
</dbReference>
<dbReference type="GO" id="GO:0000009">
    <property type="term" value="F:alpha-1,6-mannosyltransferase activity"/>
    <property type="evidence" value="ECO:0007669"/>
    <property type="project" value="InterPro"/>
</dbReference>
<gene>
    <name evidence="3" type="ORF">BDV25DRAFT_160051</name>
</gene>
<dbReference type="EMBL" id="ML742200">
    <property type="protein sequence ID" value="KAE8147597.1"/>
    <property type="molecule type" value="Genomic_DNA"/>
</dbReference>
<dbReference type="InterPro" id="IPR007577">
    <property type="entry name" value="GlycoTrfase_DXD_sugar-bd_CS"/>
</dbReference>
<feature type="signal peptide" evidence="2">
    <location>
        <begin position="1"/>
        <end position="25"/>
    </location>
</feature>
<dbReference type="PANTHER" id="PTHR31834:SF10">
    <property type="entry name" value="TRANSFERASE, PUTATIVE (AFU_ORTHOLOGUE AFUA_8G02040)-RELATED"/>
    <property type="match status" value="1"/>
</dbReference>
<keyword evidence="2" id="KW-0732">Signal</keyword>
<reference evidence="3 4" key="1">
    <citation type="submission" date="2019-04" db="EMBL/GenBank/DDBJ databases">
        <title>Friends and foes A comparative genomics study of 23 Aspergillus species from section Flavi.</title>
        <authorList>
            <consortium name="DOE Joint Genome Institute"/>
            <person name="Kjaerbolling I."/>
            <person name="Vesth T."/>
            <person name="Frisvad J.C."/>
            <person name="Nybo J.L."/>
            <person name="Theobald S."/>
            <person name="Kildgaard S."/>
            <person name="Isbrandt T."/>
            <person name="Kuo A."/>
            <person name="Sato A."/>
            <person name="Lyhne E.K."/>
            <person name="Kogle M.E."/>
            <person name="Wiebenga A."/>
            <person name="Kun R.S."/>
            <person name="Lubbers R.J."/>
            <person name="Makela M.R."/>
            <person name="Barry K."/>
            <person name="Chovatia M."/>
            <person name="Clum A."/>
            <person name="Daum C."/>
            <person name="Haridas S."/>
            <person name="He G."/>
            <person name="LaButti K."/>
            <person name="Lipzen A."/>
            <person name="Mondo S."/>
            <person name="Riley R."/>
            <person name="Salamov A."/>
            <person name="Simmons B.A."/>
            <person name="Magnuson J.K."/>
            <person name="Henrissat B."/>
            <person name="Mortensen U.H."/>
            <person name="Larsen T.O."/>
            <person name="Devries R.P."/>
            <person name="Grigoriev I.V."/>
            <person name="Machida M."/>
            <person name="Baker S.E."/>
            <person name="Andersen M.R."/>
        </authorList>
    </citation>
    <scope>NUCLEOTIDE SEQUENCE [LARGE SCALE GENOMIC DNA]</scope>
    <source>
        <strain evidence="3 4">IBT 18842</strain>
    </source>
</reference>
<comment type="similarity">
    <text evidence="1">Belongs to the glycosyltransferase 32 family.</text>
</comment>
<keyword evidence="4" id="KW-1185">Reference proteome</keyword>
<name>A0A5N6TMU3_ASPAV</name>
<evidence type="ECO:0000256" key="2">
    <source>
        <dbReference type="SAM" id="SignalP"/>
    </source>
</evidence>
<dbReference type="Proteomes" id="UP000325780">
    <property type="component" value="Unassembled WGS sequence"/>
</dbReference>
<dbReference type="OrthoDB" id="1577640at2759"/>
<evidence type="ECO:0000313" key="3">
    <source>
        <dbReference type="EMBL" id="KAE8147597.1"/>
    </source>
</evidence>
<evidence type="ECO:0000256" key="1">
    <source>
        <dbReference type="ARBA" id="ARBA00009003"/>
    </source>
</evidence>
<dbReference type="AlphaFoldDB" id="A0A5N6TMU3"/>
<dbReference type="GO" id="GO:0006487">
    <property type="term" value="P:protein N-linked glycosylation"/>
    <property type="evidence" value="ECO:0007669"/>
    <property type="project" value="TreeGrafter"/>
</dbReference>
<sequence>MVSCSRYRRSMVLSVFLIIIVGILALSNRSEHAPAVALLQDQYPLLWDRVHTFNGQGGAWYLPPTWSQPLTRPRNILEAARVAVHASNFTDPDRHIAHSNIPLIVHQTWGTRHIDTWSEGLRRSTEKWLQYVVDGNMAYFLWEDDGMLQLIDNCAPEFHGPYSSLASMVEKTDVFRIIVAKCIGGIYGDLDAEPLKSPDKWIVPEDILPWMDPETGVLYNSTKPVGAIFGIEADCPPDGDTCWRMGYANSVQLTQWSFASRREHPLLREYLNKFMDELQTIASQSGETLESQAAQAKLQALDPLTLTGPEAVTRAAQNWLEGLAGLRWNALTGLQDGGKSKVVDDVLILPITGFSPGRGRYGNMGSKPTTDPTARLVHHAQGSWKKFDLVVEFGKFCRTFLGLCENWSKVPHQT</sequence>
<dbReference type="Pfam" id="PF04488">
    <property type="entry name" value="Gly_transf_sug"/>
    <property type="match status" value="1"/>
</dbReference>
<dbReference type="PANTHER" id="PTHR31834">
    <property type="entry name" value="INITIATION-SPECIFIC ALPHA-1,6-MANNOSYLTRANSFERASE"/>
    <property type="match status" value="1"/>
</dbReference>
<dbReference type="GO" id="GO:0000136">
    <property type="term" value="C:mannan polymerase complex"/>
    <property type="evidence" value="ECO:0007669"/>
    <property type="project" value="TreeGrafter"/>
</dbReference>
<organism evidence="3 4">
    <name type="scientific">Aspergillus avenaceus</name>
    <dbReference type="NCBI Taxonomy" id="36643"/>
    <lineage>
        <taxon>Eukaryota</taxon>
        <taxon>Fungi</taxon>
        <taxon>Dikarya</taxon>
        <taxon>Ascomycota</taxon>
        <taxon>Pezizomycotina</taxon>
        <taxon>Eurotiomycetes</taxon>
        <taxon>Eurotiomycetidae</taxon>
        <taxon>Eurotiales</taxon>
        <taxon>Aspergillaceae</taxon>
        <taxon>Aspergillus</taxon>
        <taxon>Aspergillus subgen. Circumdati</taxon>
    </lineage>
</organism>
<dbReference type="SUPFAM" id="SSF53448">
    <property type="entry name" value="Nucleotide-diphospho-sugar transferases"/>
    <property type="match status" value="1"/>
</dbReference>
<protein>
    <recommendedName>
        <fullName evidence="5">Glycosyl transferase</fullName>
    </recommendedName>
</protein>
<proteinExistence type="inferred from homology"/>
<feature type="chain" id="PRO_5024811151" description="Glycosyl transferase" evidence="2">
    <location>
        <begin position="26"/>
        <end position="414"/>
    </location>
</feature>
<dbReference type="InterPro" id="IPR039367">
    <property type="entry name" value="Och1-like"/>
</dbReference>
<accession>A0A5N6TMU3</accession>
<evidence type="ECO:0008006" key="5">
    <source>
        <dbReference type="Google" id="ProtNLM"/>
    </source>
</evidence>
<dbReference type="Gene3D" id="3.90.550.20">
    <property type="match status" value="1"/>
</dbReference>